<dbReference type="InterPro" id="IPR023780">
    <property type="entry name" value="Chromo_domain"/>
</dbReference>
<feature type="compositionally biased region" description="Polar residues" evidence="2">
    <location>
        <begin position="433"/>
        <end position="445"/>
    </location>
</feature>
<feature type="compositionally biased region" description="Polar residues" evidence="2">
    <location>
        <begin position="395"/>
        <end position="412"/>
    </location>
</feature>
<name>A0AAV9MTQ9_9EURO</name>
<evidence type="ECO:0000259" key="3">
    <source>
        <dbReference type="PROSITE" id="PS50013"/>
    </source>
</evidence>
<feature type="region of interest" description="Disordered" evidence="2">
    <location>
        <begin position="58"/>
        <end position="114"/>
    </location>
</feature>
<dbReference type="CDD" id="cd18966">
    <property type="entry name" value="chromodomain"/>
    <property type="match status" value="1"/>
</dbReference>
<feature type="region of interest" description="Disordered" evidence="2">
    <location>
        <begin position="695"/>
        <end position="768"/>
    </location>
</feature>
<accession>A0AAV9MTQ9</accession>
<feature type="compositionally biased region" description="Basic and acidic residues" evidence="2">
    <location>
        <begin position="716"/>
        <end position="755"/>
    </location>
</feature>
<comment type="subunit">
    <text evidence="1">Component of the NuA4 histone acetyltransferase complex.</text>
</comment>
<organism evidence="4 5">
    <name type="scientific">Exophiala bonariae</name>
    <dbReference type="NCBI Taxonomy" id="1690606"/>
    <lineage>
        <taxon>Eukaryota</taxon>
        <taxon>Fungi</taxon>
        <taxon>Dikarya</taxon>
        <taxon>Ascomycota</taxon>
        <taxon>Pezizomycotina</taxon>
        <taxon>Eurotiomycetes</taxon>
        <taxon>Chaetothyriomycetidae</taxon>
        <taxon>Chaetothyriales</taxon>
        <taxon>Herpotrichiellaceae</taxon>
        <taxon>Exophiala</taxon>
    </lineage>
</organism>
<evidence type="ECO:0000256" key="2">
    <source>
        <dbReference type="SAM" id="MobiDB-lite"/>
    </source>
</evidence>
<dbReference type="EMBL" id="JAVRRD010000040">
    <property type="protein sequence ID" value="KAK5044993.1"/>
    <property type="molecule type" value="Genomic_DNA"/>
</dbReference>
<feature type="region of interest" description="Disordered" evidence="2">
    <location>
        <begin position="783"/>
        <end position="804"/>
    </location>
</feature>
<dbReference type="Gene3D" id="2.40.50.40">
    <property type="match status" value="1"/>
</dbReference>
<feature type="compositionally biased region" description="Polar residues" evidence="2">
    <location>
        <begin position="197"/>
        <end position="220"/>
    </location>
</feature>
<protein>
    <recommendedName>
        <fullName evidence="3">Chromo domain-containing protein</fullName>
    </recommendedName>
</protein>
<dbReference type="Proteomes" id="UP001358417">
    <property type="component" value="Unassembled WGS sequence"/>
</dbReference>
<feature type="region of interest" description="Disordered" evidence="2">
    <location>
        <begin position="432"/>
        <end position="452"/>
    </location>
</feature>
<dbReference type="Pfam" id="PF00385">
    <property type="entry name" value="Chromo"/>
    <property type="match status" value="1"/>
</dbReference>
<feature type="compositionally biased region" description="Polar residues" evidence="2">
    <location>
        <begin position="756"/>
        <end position="768"/>
    </location>
</feature>
<feature type="compositionally biased region" description="Polar residues" evidence="2">
    <location>
        <begin position="315"/>
        <end position="330"/>
    </location>
</feature>
<dbReference type="SUPFAM" id="SSF54160">
    <property type="entry name" value="Chromo domain-like"/>
    <property type="match status" value="1"/>
</dbReference>
<feature type="region of interest" description="Disordered" evidence="2">
    <location>
        <begin position="162"/>
        <end position="229"/>
    </location>
</feature>
<dbReference type="InterPro" id="IPR000953">
    <property type="entry name" value="Chromo/chromo_shadow_dom"/>
</dbReference>
<dbReference type="RefSeq" id="XP_064700632.1">
    <property type="nucleotide sequence ID" value="XM_064853678.1"/>
</dbReference>
<feature type="compositionally biased region" description="Low complexity" evidence="2">
    <location>
        <begin position="98"/>
        <end position="110"/>
    </location>
</feature>
<dbReference type="PROSITE" id="PS50013">
    <property type="entry name" value="CHROMO_2"/>
    <property type="match status" value="1"/>
</dbReference>
<keyword evidence="5" id="KW-1185">Reference proteome</keyword>
<feature type="region of interest" description="Disordered" evidence="2">
    <location>
        <begin position="314"/>
        <end position="355"/>
    </location>
</feature>
<feature type="compositionally biased region" description="Basic and acidic residues" evidence="2">
    <location>
        <begin position="695"/>
        <end position="705"/>
    </location>
</feature>
<evidence type="ECO:0000256" key="1">
    <source>
        <dbReference type="ARBA" id="ARBA00011353"/>
    </source>
</evidence>
<comment type="caution">
    <text evidence="4">The sequence shown here is derived from an EMBL/GenBank/DDBJ whole genome shotgun (WGS) entry which is preliminary data.</text>
</comment>
<dbReference type="AlphaFoldDB" id="A0AAV9MTQ9"/>
<sequence>MLYLVKWQGYGEEQCTWEPSEHFSNPQTLKEWHERLAIGDTLDEDEVTTLEKRMAVFSEQQDGIERRDEDEQQLVEDEPPRASKRRRLINGQKPHELSSSFSVSSSSSDSDTPLSLRITKASSTSGVRPILGVHGLDASAPETMSVPTTSSTGSITGSAFIQEPRSFKSSSSKLLPKHETHKGKHPENRALPPPSKAQITLKSRLTTSKPQGDGTTTSTAAPKGDAISRRPSLGRLAESRAGERFKNLRHQNNYMKKNRREGIPDVSKMQLMAPEDWNQLPLKPQPPIAPTSTTDSWLFLPDDGNAAVASPISMGGSSDQAMSMDEQNPASPLPKVLEKAPADNPECGHFPNVQGTVANPAVFDKKDVQPEHRSSFSVNPSVTLDKPKKVPQVPSLLQQGNTSNAPSLQTKQKAGFSTDATVMLDKRRILEPSQRQGQGSASNPDLSDPSLEQRNRRVSFSANPTTLLDAGKDLQPTVVNPFQPLLRNLSLSTMSANTGLYGPLEVTPRSGRLFTRGVEVLVHLSLNGYSVGDVKLLRIPHWLIKKLVVLKHPGEKVLRVDFPQLGVRTWADYSDLELAGMKSVIVVGEIQPYEDTAAPLNLLADYLEKESVCALWIYPEPVEPVVMILYPHAAPQWSHLGKGIAPAFHNSRLHLLIRNTTTSLYPRLRPHEQALLRQSSGFITNTGPEYNAEVNRIDADLERTTSRSRRSSMELPSEKISDPHYRGTFSRDEMAGRDATRISSNDKNHDPRRTSTTDPSGSRRSSMNLSLEKITDARFRGTLTRDDTCPQDGAVKTNSGDKKWDPQPLSTADFQFLITASARLKIEPRHARVFVAFDRTHPYEARTVLQWLGEHISSRNIFSATERNGWEEFCEAFEGKVGVALFHDQVPHYTSLPKLSSWLKRDGLACFNVTFDELTGKISFSRIFPRGTVLALTEGCMTGCLEQSLTIVNWFEERSRGKSSSWKLLLFPNAIEHCFHRLTVPGVGSDSKRTLGEVLAIILRLKKGSDRTNPTMDPDDYIIGENLDRQHGIDDSFIVSPNLPSDQSGTTISSDGPALRARDRRFMEFILGWASMNCVQYRRFVAIDDIVRNHAEPHSCHVGMTHPDKFLQAEQLTRK</sequence>
<evidence type="ECO:0000313" key="4">
    <source>
        <dbReference type="EMBL" id="KAK5044993.1"/>
    </source>
</evidence>
<reference evidence="4 5" key="1">
    <citation type="submission" date="2023-08" db="EMBL/GenBank/DDBJ databases">
        <title>Black Yeasts Isolated from many extreme environments.</title>
        <authorList>
            <person name="Coleine C."/>
            <person name="Stajich J.E."/>
            <person name="Selbmann L."/>
        </authorList>
    </citation>
    <scope>NUCLEOTIDE SEQUENCE [LARGE SCALE GENOMIC DNA]</scope>
    <source>
        <strain evidence="4 5">CCFEE 5792</strain>
    </source>
</reference>
<dbReference type="GeneID" id="89978299"/>
<gene>
    <name evidence="4" type="ORF">LTR84_010141</name>
</gene>
<dbReference type="InterPro" id="IPR016197">
    <property type="entry name" value="Chromo-like_dom_sf"/>
</dbReference>
<proteinExistence type="predicted"/>
<dbReference type="GO" id="GO:0006338">
    <property type="term" value="P:chromatin remodeling"/>
    <property type="evidence" value="ECO:0007669"/>
    <property type="project" value="UniProtKB-ARBA"/>
</dbReference>
<feature type="domain" description="Chromo" evidence="3">
    <location>
        <begin position="1"/>
        <end position="44"/>
    </location>
</feature>
<feature type="region of interest" description="Disordered" evidence="2">
    <location>
        <begin position="368"/>
        <end position="416"/>
    </location>
</feature>
<evidence type="ECO:0000313" key="5">
    <source>
        <dbReference type="Proteomes" id="UP001358417"/>
    </source>
</evidence>